<evidence type="ECO:0000313" key="2">
    <source>
        <dbReference type="Proteomes" id="UP000091857"/>
    </source>
</evidence>
<organism evidence="1 2">
    <name type="scientific">Manihot esculenta</name>
    <name type="common">Cassava</name>
    <name type="synonym">Jatropha manihot</name>
    <dbReference type="NCBI Taxonomy" id="3983"/>
    <lineage>
        <taxon>Eukaryota</taxon>
        <taxon>Viridiplantae</taxon>
        <taxon>Streptophyta</taxon>
        <taxon>Embryophyta</taxon>
        <taxon>Tracheophyta</taxon>
        <taxon>Spermatophyta</taxon>
        <taxon>Magnoliopsida</taxon>
        <taxon>eudicotyledons</taxon>
        <taxon>Gunneridae</taxon>
        <taxon>Pentapetalae</taxon>
        <taxon>rosids</taxon>
        <taxon>fabids</taxon>
        <taxon>Malpighiales</taxon>
        <taxon>Euphorbiaceae</taxon>
        <taxon>Crotonoideae</taxon>
        <taxon>Manihoteae</taxon>
        <taxon>Manihot</taxon>
    </lineage>
</organism>
<proteinExistence type="predicted"/>
<sequence>MSAQLTHTATELTPLDIWNKRLLWLLKFYPQPQFPPSLFSSAFYHLSIVYNNTAPLFNFNFLLLLRKQQTKSLSPLSISLSLSLSVFLRLHFCSMGCRLADAVFLFMNPQPRPIRSQKITTHYPPGINHLTPDKLLLKGKKQKSVLFHLKRAKPVQAVAVPVAPSSADSAQYRKQLAESYGFRQIGEPLPSNVTLKEIIDTLPKKVFAIDDVKAWKSVLISATSYALGLFMISKAPWYLLPLAWAWTGTAVTGFFVIGHDCAHKSFSRNKLVEDIVGTLAFLPLIYPYEPWRFKHDRHHAKTNMLDEDTAWHPVWKQEFDSSPMLRKAIIYGYGPFRPWMSIAHWLIWHFDVKKFRPNEVKRVKISLACVFAFMAIGWPLIIYKTGIVGWIKFWLMPWLGYHFWMSTFTMVHHTAPHIPFKSSEDWNAAQAQLNGTVHCDYPRWIEVLCHDINVHIPHHISSRIPSYNLRTAHKSIQENWGKYLNEATWNWRLMKTIMTICHVYDKEKNYVAFDELAPEDSQPVTFLKSVMPEYA</sequence>
<protein>
    <submittedName>
        <fullName evidence="1">Uncharacterized protein</fullName>
    </submittedName>
</protein>
<gene>
    <name evidence="1" type="ORF">MANES_06G036500v8</name>
</gene>
<evidence type="ECO:0000313" key="1">
    <source>
        <dbReference type="EMBL" id="KAG8651931.1"/>
    </source>
</evidence>
<reference evidence="2" key="1">
    <citation type="journal article" date="2016" name="Nat. Biotechnol.">
        <title>Sequencing wild and cultivated cassava and related species reveals extensive interspecific hybridization and genetic diversity.</title>
        <authorList>
            <person name="Bredeson J.V."/>
            <person name="Lyons J.B."/>
            <person name="Prochnik S.E."/>
            <person name="Wu G.A."/>
            <person name="Ha C.M."/>
            <person name="Edsinger-Gonzales E."/>
            <person name="Grimwood J."/>
            <person name="Schmutz J."/>
            <person name="Rabbi I.Y."/>
            <person name="Egesi C."/>
            <person name="Nauluvula P."/>
            <person name="Lebot V."/>
            <person name="Ndunguru J."/>
            <person name="Mkamilo G."/>
            <person name="Bart R.S."/>
            <person name="Setter T.L."/>
            <person name="Gleadow R.M."/>
            <person name="Kulakow P."/>
            <person name="Ferguson M.E."/>
            <person name="Rounsley S."/>
            <person name="Rokhsar D.S."/>
        </authorList>
    </citation>
    <scope>NUCLEOTIDE SEQUENCE [LARGE SCALE GENOMIC DNA]</scope>
    <source>
        <strain evidence="2">cv. AM560-2</strain>
    </source>
</reference>
<keyword evidence="2" id="KW-1185">Reference proteome</keyword>
<name>A0ACB7HIC3_MANES</name>
<dbReference type="Proteomes" id="UP000091857">
    <property type="component" value="Chromosome 6"/>
</dbReference>
<dbReference type="EMBL" id="CM004392">
    <property type="protein sequence ID" value="KAG8651931.1"/>
    <property type="molecule type" value="Genomic_DNA"/>
</dbReference>
<accession>A0ACB7HIC3</accession>
<comment type="caution">
    <text evidence="1">The sequence shown here is derived from an EMBL/GenBank/DDBJ whole genome shotgun (WGS) entry which is preliminary data.</text>
</comment>